<evidence type="ECO:0000313" key="2">
    <source>
        <dbReference type="Proteomes" id="UP000800200"/>
    </source>
</evidence>
<evidence type="ECO:0000313" key="1">
    <source>
        <dbReference type="EMBL" id="KAF2176868.1"/>
    </source>
</evidence>
<gene>
    <name evidence="1" type="ORF">K469DRAFT_448872</name>
</gene>
<reference evidence="1" key="1">
    <citation type="journal article" date="2020" name="Stud. Mycol.">
        <title>101 Dothideomycetes genomes: a test case for predicting lifestyles and emergence of pathogens.</title>
        <authorList>
            <person name="Haridas S."/>
            <person name="Albert R."/>
            <person name="Binder M."/>
            <person name="Bloem J."/>
            <person name="Labutti K."/>
            <person name="Salamov A."/>
            <person name="Andreopoulos B."/>
            <person name="Baker S."/>
            <person name="Barry K."/>
            <person name="Bills G."/>
            <person name="Bluhm B."/>
            <person name="Cannon C."/>
            <person name="Castanera R."/>
            <person name="Culley D."/>
            <person name="Daum C."/>
            <person name="Ezra D."/>
            <person name="Gonzalez J."/>
            <person name="Henrissat B."/>
            <person name="Kuo A."/>
            <person name="Liang C."/>
            <person name="Lipzen A."/>
            <person name="Lutzoni F."/>
            <person name="Magnuson J."/>
            <person name="Mondo S."/>
            <person name="Nolan M."/>
            <person name="Ohm R."/>
            <person name="Pangilinan J."/>
            <person name="Park H.-J."/>
            <person name="Ramirez L."/>
            <person name="Alfaro M."/>
            <person name="Sun H."/>
            <person name="Tritt A."/>
            <person name="Yoshinaga Y."/>
            <person name="Zwiers L.-H."/>
            <person name="Turgeon B."/>
            <person name="Goodwin S."/>
            <person name="Spatafora J."/>
            <person name="Crous P."/>
            <person name="Grigoriev I."/>
        </authorList>
    </citation>
    <scope>NUCLEOTIDE SEQUENCE</scope>
    <source>
        <strain evidence="1">CBS 207.26</strain>
    </source>
</reference>
<dbReference type="AlphaFoldDB" id="A0A6A6DEG9"/>
<sequence length="51" mass="5683">MCKEYRTTYLYAGGGCKIGVCDEIKYTADPCDEKPASGIRNCHKYQMINSG</sequence>
<keyword evidence="2" id="KW-1185">Reference proteome</keyword>
<accession>A0A6A6DEG9</accession>
<dbReference type="OrthoDB" id="3803009at2759"/>
<dbReference type="Proteomes" id="UP000800200">
    <property type="component" value="Unassembled WGS sequence"/>
</dbReference>
<name>A0A6A6DEG9_9PEZI</name>
<protein>
    <submittedName>
        <fullName evidence="1">Uncharacterized protein</fullName>
    </submittedName>
</protein>
<organism evidence="1 2">
    <name type="scientific">Zopfia rhizophila CBS 207.26</name>
    <dbReference type="NCBI Taxonomy" id="1314779"/>
    <lineage>
        <taxon>Eukaryota</taxon>
        <taxon>Fungi</taxon>
        <taxon>Dikarya</taxon>
        <taxon>Ascomycota</taxon>
        <taxon>Pezizomycotina</taxon>
        <taxon>Dothideomycetes</taxon>
        <taxon>Dothideomycetes incertae sedis</taxon>
        <taxon>Zopfiaceae</taxon>
        <taxon>Zopfia</taxon>
    </lineage>
</organism>
<proteinExistence type="predicted"/>
<dbReference type="EMBL" id="ML994699">
    <property type="protein sequence ID" value="KAF2176868.1"/>
    <property type="molecule type" value="Genomic_DNA"/>
</dbReference>
<feature type="non-terminal residue" evidence="1">
    <location>
        <position position="51"/>
    </location>
</feature>